<gene>
    <name evidence="1" type="ORF">CWM47_02970</name>
</gene>
<dbReference type="EMBL" id="CP025096">
    <property type="protein sequence ID" value="AUD00865.1"/>
    <property type="molecule type" value="Genomic_DNA"/>
</dbReference>
<keyword evidence="2" id="KW-1185">Reference proteome</keyword>
<sequence>MNMSQFNQFSIPEKVVLIPIKGRFVAERLSMGHLFRLYYWGDHFVEIYYSWPAGRGEGAQWEPYYVGSFTDGAGCSDRLMMYVDHIKLSDLS</sequence>
<dbReference type="KEGG" id="spir:CWM47_02970"/>
<dbReference type="Proteomes" id="UP000232883">
    <property type="component" value="Chromosome"/>
</dbReference>
<proteinExistence type="predicted"/>
<evidence type="ECO:0000313" key="1">
    <source>
        <dbReference type="EMBL" id="AUD00865.1"/>
    </source>
</evidence>
<dbReference type="AlphaFoldDB" id="A0A2K8YTA6"/>
<evidence type="ECO:0000313" key="2">
    <source>
        <dbReference type="Proteomes" id="UP000232883"/>
    </source>
</evidence>
<organism evidence="1 2">
    <name type="scientific">Spirosoma pollinicola</name>
    <dbReference type="NCBI Taxonomy" id="2057025"/>
    <lineage>
        <taxon>Bacteria</taxon>
        <taxon>Pseudomonadati</taxon>
        <taxon>Bacteroidota</taxon>
        <taxon>Cytophagia</taxon>
        <taxon>Cytophagales</taxon>
        <taxon>Cytophagaceae</taxon>
        <taxon>Spirosoma</taxon>
    </lineage>
</organism>
<accession>A0A2K8YTA6</accession>
<name>A0A2K8YTA6_9BACT</name>
<dbReference type="RefSeq" id="WP_100986288.1">
    <property type="nucleotide sequence ID" value="NZ_CP025096.1"/>
</dbReference>
<protein>
    <submittedName>
        <fullName evidence="1">Uncharacterized protein</fullName>
    </submittedName>
</protein>
<dbReference type="OrthoDB" id="969028at2"/>
<reference evidence="1 2" key="1">
    <citation type="submission" date="2017-11" db="EMBL/GenBank/DDBJ databases">
        <title>Taxonomic description and genome sequences of Spirosoma HA7 sp. nov., isolated from pollen microhabitat of Corylus avellana.</title>
        <authorList>
            <person name="Ambika Manirajan B."/>
            <person name="Suarez C."/>
            <person name="Ratering S."/>
            <person name="Geissler-Plaum R."/>
            <person name="Cardinale M."/>
            <person name="Sylvia S."/>
        </authorList>
    </citation>
    <scope>NUCLEOTIDE SEQUENCE [LARGE SCALE GENOMIC DNA]</scope>
    <source>
        <strain evidence="1 2">HA7</strain>
    </source>
</reference>